<feature type="region of interest" description="Disordered" evidence="4">
    <location>
        <begin position="794"/>
        <end position="813"/>
    </location>
</feature>
<accession>A0A081PJG2</accession>
<keyword evidence="5" id="KW-0732">Signal</keyword>
<dbReference type="PANTHER" id="PTHR40980">
    <property type="entry name" value="PLUG DOMAIN-CONTAINING PROTEIN"/>
    <property type="match status" value="1"/>
</dbReference>
<comment type="caution">
    <text evidence="8">The sequence shown here is derived from an EMBL/GenBank/DDBJ whole genome shotgun (WGS) entry which is preliminary data.</text>
</comment>
<dbReference type="EMBL" id="JNFF01000026">
    <property type="protein sequence ID" value="KEQ30835.1"/>
    <property type="molecule type" value="Genomic_DNA"/>
</dbReference>
<dbReference type="eggNOG" id="COG1629">
    <property type="taxonomic scope" value="Bacteria"/>
</dbReference>
<evidence type="ECO:0000256" key="1">
    <source>
        <dbReference type="ARBA" id="ARBA00004442"/>
    </source>
</evidence>
<comment type="subcellular location">
    <subcellularLocation>
        <location evidence="1">Cell outer membrane</location>
    </subcellularLocation>
</comment>
<evidence type="ECO:0008006" key="10">
    <source>
        <dbReference type="Google" id="ProtNLM"/>
    </source>
</evidence>
<dbReference type="Gene3D" id="2.170.130.10">
    <property type="entry name" value="TonB-dependent receptor, plug domain"/>
    <property type="match status" value="1"/>
</dbReference>
<organism evidence="8 9">
    <name type="scientific">Pedobacter antarcticus 4BY</name>
    <dbReference type="NCBI Taxonomy" id="1358423"/>
    <lineage>
        <taxon>Bacteria</taxon>
        <taxon>Pseudomonadati</taxon>
        <taxon>Bacteroidota</taxon>
        <taxon>Sphingobacteriia</taxon>
        <taxon>Sphingobacteriales</taxon>
        <taxon>Sphingobacteriaceae</taxon>
        <taxon>Pedobacter</taxon>
    </lineage>
</organism>
<proteinExistence type="predicted"/>
<dbReference type="InterPro" id="IPR041700">
    <property type="entry name" value="OMP_b-brl_3"/>
</dbReference>
<evidence type="ECO:0000313" key="9">
    <source>
        <dbReference type="Proteomes" id="UP000028007"/>
    </source>
</evidence>
<protein>
    <recommendedName>
        <fullName evidence="10">Outer membrane protein beta-barrel domain-containing protein</fullName>
    </recommendedName>
</protein>
<evidence type="ECO:0000259" key="7">
    <source>
        <dbReference type="Pfam" id="PF14905"/>
    </source>
</evidence>
<dbReference type="InterPro" id="IPR012910">
    <property type="entry name" value="Plug_dom"/>
</dbReference>
<sequence>MKKYLMMLFLAWYGTAVSFGQVAGSKIKGTLLDHQGVGIDGATMSVKKQSDSSLVKMEFSEANGSFIFSGIAPGIYLLDVNLMGRRVYQSVSLAITTGLPVLDLGSIRIQEQQQSLKEVSIVSKKALIEHQIDRTVLNVDALISNAGTTAMDVLEKSPGVRVDQNGQISLKGQQGVTIFIDDKPTYLSGADLEGYLRSLPATTLDKIEIMSNPPAKYDAAGKGGVINIKTKKQKLKGFNLGINASAGQGIYTTTNNSIDFNYKNNKINVFGNAGYSFRNGASDLHIYRNYRDEAGNHTGSFDQQTFLRRKGWGINGLLGADYSPSELTSWGVVFTGFLRKPNSNNLSENVINDAAGKLESLVKARNVENGTSDNFGANLNYRHLFKKDGPDISADLDYLRYGSGNKQDYVNDIYNADRQFDHVEGLNGNLKGNINILSAKVDYTHPFSGKLKLAGGLKNSFTETDNVADYSNTLGGLTTPDYDKSNQFKYKERISAAYVNLNKDFDRWSVQAGLRLENTDSRGRQLGNIMKSDSSFKRNYTGLFPTLFIRYQLDTSGNQQLKFNYGRRVERPYYQDLNPFISPLDKFTYYVGNPYLLPSFSQKVELTYVWKKFSTSVSYSSAKDEFNETIEIKDGIYYSRPGNIGSSKVLSWNIDAGVDPLSWLNLQFYGELTRIHSKSDFYSGLLDNKGVFTYLQGIAQFKLQHGWNAQLDGNYQSKVTNAQFVVGEQWRMNMGLSKTLSPKTTLKLSVSDIFRTQITRGTINNLNLTDAGWVNRGDSRRAVLTLSMRLGQMKANRPDKRSGADSEADRVKQ</sequence>
<evidence type="ECO:0000256" key="2">
    <source>
        <dbReference type="ARBA" id="ARBA00023136"/>
    </source>
</evidence>
<dbReference type="InterPro" id="IPR037066">
    <property type="entry name" value="Plug_dom_sf"/>
</dbReference>
<dbReference type="GO" id="GO:0009279">
    <property type="term" value="C:cell outer membrane"/>
    <property type="evidence" value="ECO:0007669"/>
    <property type="project" value="UniProtKB-SubCell"/>
</dbReference>
<dbReference type="InterPro" id="IPR036942">
    <property type="entry name" value="Beta-barrel_TonB_sf"/>
</dbReference>
<dbReference type="AlphaFoldDB" id="A0A081PJG2"/>
<feature type="domain" description="TonB-dependent receptor plug" evidence="6">
    <location>
        <begin position="133"/>
        <end position="225"/>
    </location>
</feature>
<evidence type="ECO:0000256" key="3">
    <source>
        <dbReference type="ARBA" id="ARBA00023237"/>
    </source>
</evidence>
<dbReference type="Pfam" id="PF07715">
    <property type="entry name" value="Plug"/>
    <property type="match status" value="1"/>
</dbReference>
<dbReference type="SUPFAM" id="SSF49478">
    <property type="entry name" value="Cna protein B-type domain"/>
    <property type="match status" value="1"/>
</dbReference>
<keyword evidence="2" id="KW-0472">Membrane</keyword>
<dbReference type="RefSeq" id="WP_037438946.1">
    <property type="nucleotide sequence ID" value="NZ_JNFF01000026.1"/>
</dbReference>
<evidence type="ECO:0000313" key="8">
    <source>
        <dbReference type="EMBL" id="KEQ30835.1"/>
    </source>
</evidence>
<dbReference type="OrthoDB" id="606851at2"/>
<evidence type="ECO:0000256" key="5">
    <source>
        <dbReference type="SAM" id="SignalP"/>
    </source>
</evidence>
<keyword evidence="9" id="KW-1185">Reference proteome</keyword>
<gene>
    <name evidence="8" type="ORF">N180_15895</name>
</gene>
<dbReference type="Gene3D" id="2.40.170.20">
    <property type="entry name" value="TonB-dependent receptor, beta-barrel domain"/>
    <property type="match status" value="1"/>
</dbReference>
<name>A0A081PJG2_9SPHI</name>
<feature type="chain" id="PRO_5005411325" description="Outer membrane protein beta-barrel domain-containing protein" evidence="5">
    <location>
        <begin position="19"/>
        <end position="813"/>
    </location>
</feature>
<feature type="domain" description="Outer membrane protein beta-barrel" evidence="7">
    <location>
        <begin position="383"/>
        <end position="786"/>
    </location>
</feature>
<evidence type="ECO:0000259" key="6">
    <source>
        <dbReference type="Pfam" id="PF07715"/>
    </source>
</evidence>
<dbReference type="PANTHER" id="PTHR40980:SF4">
    <property type="entry name" value="TONB-DEPENDENT RECEPTOR-LIKE BETA-BARREL DOMAIN-CONTAINING PROTEIN"/>
    <property type="match status" value="1"/>
</dbReference>
<evidence type="ECO:0000256" key="4">
    <source>
        <dbReference type="SAM" id="MobiDB-lite"/>
    </source>
</evidence>
<feature type="signal peptide" evidence="5">
    <location>
        <begin position="1"/>
        <end position="18"/>
    </location>
</feature>
<reference evidence="8 9" key="1">
    <citation type="journal article" date="1992" name="Int. J. Syst. Bacteriol.">
        <title>Sphingobacterium antarcticus sp. nov. a Psychrotrophic Bacterium from the Soils of Schirmacher Oasis, Antarctica.</title>
        <authorList>
            <person name="Shivaji S."/>
            <person name="Ray M.K."/>
            <person name="Rao N.S."/>
            <person name="Saiserr L."/>
            <person name="Jagannadham M.V."/>
            <person name="Kumar G.S."/>
            <person name="Reddy G."/>
            <person name="Bhargava P.M."/>
        </authorList>
    </citation>
    <scope>NUCLEOTIDE SEQUENCE [LARGE SCALE GENOMIC DNA]</scope>
    <source>
        <strain evidence="8 9">4BY</strain>
    </source>
</reference>
<dbReference type="Pfam" id="PF14905">
    <property type="entry name" value="OMP_b-brl_3"/>
    <property type="match status" value="1"/>
</dbReference>
<feature type="compositionally biased region" description="Basic and acidic residues" evidence="4">
    <location>
        <begin position="796"/>
        <end position="813"/>
    </location>
</feature>
<dbReference type="Proteomes" id="UP000028007">
    <property type="component" value="Unassembled WGS sequence"/>
</dbReference>
<keyword evidence="3" id="KW-0998">Cell outer membrane</keyword>
<dbReference type="SUPFAM" id="SSF56935">
    <property type="entry name" value="Porins"/>
    <property type="match status" value="1"/>
</dbReference>